<accession>X1PAT4</accession>
<evidence type="ECO:0000256" key="2">
    <source>
        <dbReference type="ARBA" id="ARBA00022448"/>
    </source>
</evidence>
<evidence type="ECO:0000256" key="7">
    <source>
        <dbReference type="SAM" id="Phobius"/>
    </source>
</evidence>
<comment type="subcellular location">
    <subcellularLocation>
        <location evidence="1">Cell membrane</location>
        <topology evidence="1">Multi-pass membrane protein</topology>
    </subcellularLocation>
</comment>
<protein>
    <recommendedName>
        <fullName evidence="8">ABC transmembrane type-1 domain-containing protein</fullName>
    </recommendedName>
</protein>
<sequence>IPPDLEEAAILDGCTPLQALVKIIIPLAAPAIFTIAMLVYIFSWNEFLFALTFTRSDSARTIPVGIYMFHGLHEIPWGDIAAACTIVTIPIVVLVIIFQKYVIPGLTAGALKG</sequence>
<dbReference type="EMBL" id="BARV01015201">
    <property type="protein sequence ID" value="GAI28014.1"/>
    <property type="molecule type" value="Genomic_DNA"/>
</dbReference>
<evidence type="ECO:0000256" key="6">
    <source>
        <dbReference type="ARBA" id="ARBA00023136"/>
    </source>
</evidence>
<dbReference type="AlphaFoldDB" id="X1PAT4"/>
<dbReference type="InterPro" id="IPR000515">
    <property type="entry name" value="MetI-like"/>
</dbReference>
<dbReference type="InterPro" id="IPR050901">
    <property type="entry name" value="BP-dep_ABC_trans_perm"/>
</dbReference>
<evidence type="ECO:0000256" key="4">
    <source>
        <dbReference type="ARBA" id="ARBA00022692"/>
    </source>
</evidence>
<name>X1PAT4_9ZZZZ</name>
<dbReference type="Gene3D" id="1.10.3720.10">
    <property type="entry name" value="MetI-like"/>
    <property type="match status" value="1"/>
</dbReference>
<keyword evidence="4 7" id="KW-0812">Transmembrane</keyword>
<dbReference type="SUPFAM" id="SSF161098">
    <property type="entry name" value="MetI-like"/>
    <property type="match status" value="1"/>
</dbReference>
<dbReference type="InterPro" id="IPR035906">
    <property type="entry name" value="MetI-like_sf"/>
</dbReference>
<evidence type="ECO:0000256" key="1">
    <source>
        <dbReference type="ARBA" id="ARBA00004651"/>
    </source>
</evidence>
<organism evidence="9">
    <name type="scientific">marine sediment metagenome</name>
    <dbReference type="NCBI Taxonomy" id="412755"/>
    <lineage>
        <taxon>unclassified sequences</taxon>
        <taxon>metagenomes</taxon>
        <taxon>ecological metagenomes</taxon>
    </lineage>
</organism>
<comment type="caution">
    <text evidence="9">The sequence shown here is derived from an EMBL/GenBank/DDBJ whole genome shotgun (WGS) entry which is preliminary data.</text>
</comment>
<dbReference type="Pfam" id="PF00528">
    <property type="entry name" value="BPD_transp_1"/>
    <property type="match status" value="1"/>
</dbReference>
<evidence type="ECO:0000256" key="5">
    <source>
        <dbReference type="ARBA" id="ARBA00022989"/>
    </source>
</evidence>
<proteinExistence type="predicted"/>
<dbReference type="CDD" id="cd06261">
    <property type="entry name" value="TM_PBP2"/>
    <property type="match status" value="1"/>
</dbReference>
<evidence type="ECO:0000313" key="9">
    <source>
        <dbReference type="EMBL" id="GAI28014.1"/>
    </source>
</evidence>
<keyword evidence="3" id="KW-1003">Cell membrane</keyword>
<dbReference type="PANTHER" id="PTHR32243">
    <property type="entry name" value="MALTOSE TRANSPORT SYSTEM PERMEASE-RELATED"/>
    <property type="match status" value="1"/>
</dbReference>
<reference evidence="9" key="1">
    <citation type="journal article" date="2014" name="Front. Microbiol.">
        <title>High frequency of phylogenetically diverse reductive dehalogenase-homologous genes in deep subseafloor sedimentary metagenomes.</title>
        <authorList>
            <person name="Kawai M."/>
            <person name="Futagami T."/>
            <person name="Toyoda A."/>
            <person name="Takaki Y."/>
            <person name="Nishi S."/>
            <person name="Hori S."/>
            <person name="Arai W."/>
            <person name="Tsubouchi T."/>
            <person name="Morono Y."/>
            <person name="Uchiyama I."/>
            <person name="Ito T."/>
            <person name="Fujiyama A."/>
            <person name="Inagaki F."/>
            <person name="Takami H."/>
        </authorList>
    </citation>
    <scope>NUCLEOTIDE SEQUENCE</scope>
    <source>
        <strain evidence="9">Expedition CK06-06</strain>
    </source>
</reference>
<evidence type="ECO:0000256" key="3">
    <source>
        <dbReference type="ARBA" id="ARBA00022475"/>
    </source>
</evidence>
<dbReference type="PANTHER" id="PTHR32243:SF18">
    <property type="entry name" value="INNER MEMBRANE ABC TRANSPORTER PERMEASE PROTEIN YCJP"/>
    <property type="match status" value="1"/>
</dbReference>
<dbReference type="PROSITE" id="PS50928">
    <property type="entry name" value="ABC_TM1"/>
    <property type="match status" value="1"/>
</dbReference>
<dbReference type="GO" id="GO:0055085">
    <property type="term" value="P:transmembrane transport"/>
    <property type="evidence" value="ECO:0007669"/>
    <property type="project" value="InterPro"/>
</dbReference>
<keyword evidence="6 7" id="KW-0472">Membrane</keyword>
<keyword evidence="5 7" id="KW-1133">Transmembrane helix</keyword>
<gene>
    <name evidence="9" type="ORF">S06H3_26310</name>
</gene>
<feature type="transmembrane region" description="Helical" evidence="7">
    <location>
        <begin position="20"/>
        <end position="42"/>
    </location>
</feature>
<dbReference type="GO" id="GO:0005886">
    <property type="term" value="C:plasma membrane"/>
    <property type="evidence" value="ECO:0007669"/>
    <property type="project" value="UniProtKB-SubCell"/>
</dbReference>
<feature type="non-terminal residue" evidence="9">
    <location>
        <position position="1"/>
    </location>
</feature>
<feature type="transmembrane region" description="Helical" evidence="7">
    <location>
        <begin position="80"/>
        <end position="98"/>
    </location>
</feature>
<keyword evidence="2" id="KW-0813">Transport</keyword>
<evidence type="ECO:0000259" key="8">
    <source>
        <dbReference type="PROSITE" id="PS50928"/>
    </source>
</evidence>
<feature type="domain" description="ABC transmembrane type-1" evidence="8">
    <location>
        <begin position="1"/>
        <end position="98"/>
    </location>
</feature>